<dbReference type="AlphaFoldDB" id="A0A1E1J4S7"/>
<reference evidence="1" key="1">
    <citation type="submission" date="2012-08" db="EMBL/GenBank/DDBJ databases">
        <title>Comparative genomics of metastatic and non-metastatic Leishmania guyanensis provides insights into polygenic factors involved in Leishmania RNA virus infection.</title>
        <authorList>
            <person name="Smith D."/>
            <person name="Hertz-Fowler C."/>
            <person name="Martin R."/>
            <person name="Dickens N."/>
            <person name="Fasel N."/>
            <person name="Falquet L."/>
            <person name="Beverley S."/>
            <person name="Zangger H."/>
            <person name="Calderon-Copete S."/>
            <person name="Mottram J."/>
            <person name="Xenarios I."/>
        </authorList>
    </citation>
    <scope>NUCLEOTIDE SEQUENCE</scope>
    <source>
        <strain evidence="1">MHOM/BR/75/M4147/SSU:IR2SAT-LUC</strain>
    </source>
</reference>
<accession>A0A1E1J4S7</accession>
<dbReference type="EMBL" id="CALQ01001601">
    <property type="protein sequence ID" value="CCM18589.1"/>
    <property type="molecule type" value="Genomic_DNA"/>
</dbReference>
<gene>
    <name evidence="1" type="primary">LgM4147LRVhigh.33.01980.00010</name>
    <name evidence="1" type="ORF">BN36_3360780</name>
</gene>
<sequence length="166" mass="19242">MAVGALSMEYSKTLFHPSKYLEEQSLGSNRWWIWNKAELLLGGNKPQGHSPKHLQTTRGGALVTPPLLWRSATAEDRSRGFQNEAEEDPDVVRIPFIHYAGVPKYRTFMAHRHYYSWMVAARHDSRARESVTNALRKELVELWFNEERVFVNFTLICRDPTLLSLL</sequence>
<name>A0A1E1J4S7_LEIGU</name>
<evidence type="ECO:0000313" key="1">
    <source>
        <dbReference type="EMBL" id="CCM18589.1"/>
    </source>
</evidence>
<dbReference type="PANTHER" id="PTHR36587:SF2">
    <property type="entry name" value="EXPRESSION SITE-ASSOCIATED GENE 3 (ESAG3)-LIKE PROTEIN"/>
    <property type="match status" value="1"/>
</dbReference>
<proteinExistence type="predicted"/>
<organism evidence="1">
    <name type="scientific">Leishmania guyanensis</name>
    <dbReference type="NCBI Taxonomy" id="5670"/>
    <lineage>
        <taxon>Eukaryota</taxon>
        <taxon>Discoba</taxon>
        <taxon>Euglenozoa</taxon>
        <taxon>Kinetoplastea</taxon>
        <taxon>Metakinetoplastina</taxon>
        <taxon>Trypanosomatida</taxon>
        <taxon>Trypanosomatidae</taxon>
        <taxon>Leishmaniinae</taxon>
        <taxon>Leishmania</taxon>
        <taxon>Leishmania guyanensis species complex</taxon>
    </lineage>
</organism>
<dbReference type="PANTHER" id="PTHR36587">
    <property type="entry name" value="EXPRESSION SITE-ASSOCIATED GENE 3 (ESAG3)-LIKE PROTEIN"/>
    <property type="match status" value="1"/>
</dbReference>
<protein>
    <submittedName>
        <fullName evidence="1">Expression-site associated gene (ESAG3),putative</fullName>
    </submittedName>
</protein>